<evidence type="ECO:0000256" key="1">
    <source>
        <dbReference type="SAM" id="MobiDB-lite"/>
    </source>
</evidence>
<organism evidence="2 3">
    <name type="scientific">Heterodermia speciosa</name>
    <dbReference type="NCBI Taxonomy" id="116794"/>
    <lineage>
        <taxon>Eukaryota</taxon>
        <taxon>Fungi</taxon>
        <taxon>Dikarya</taxon>
        <taxon>Ascomycota</taxon>
        <taxon>Pezizomycotina</taxon>
        <taxon>Lecanoromycetes</taxon>
        <taxon>OSLEUM clade</taxon>
        <taxon>Lecanoromycetidae</taxon>
        <taxon>Caliciales</taxon>
        <taxon>Physciaceae</taxon>
        <taxon>Heterodermia</taxon>
    </lineage>
</organism>
<dbReference type="Proteomes" id="UP000664521">
    <property type="component" value="Unassembled WGS sequence"/>
</dbReference>
<comment type="caution">
    <text evidence="2">The sequence shown here is derived from an EMBL/GenBank/DDBJ whole genome shotgun (WGS) entry which is preliminary data.</text>
</comment>
<dbReference type="AlphaFoldDB" id="A0A8H3INN9"/>
<name>A0A8H3INN9_9LECA</name>
<feature type="region of interest" description="Disordered" evidence="1">
    <location>
        <begin position="94"/>
        <end position="175"/>
    </location>
</feature>
<proteinExistence type="predicted"/>
<evidence type="ECO:0000313" key="2">
    <source>
        <dbReference type="EMBL" id="CAF9927655.1"/>
    </source>
</evidence>
<protein>
    <submittedName>
        <fullName evidence="2">Uncharacterized protein</fullName>
    </submittedName>
</protein>
<sequence length="175" mass="19875">MERRTDIARYCAIIGAKEAKPLEWDLLAGAVNKANPEKAPISPTECQYVTVLFRTLRSHVCVELCLKTFTREIISHYMHDYGYPDYEAIQDLYPPLGSPWQTEEQQDSQTDKKCRENNIDKKNEGSPWGEETPEIQMPRPAHLSPRKPSTDVAGVEQAAERLVSTRTSSPRKDGN</sequence>
<dbReference type="EMBL" id="CAJPDS010000045">
    <property type="protein sequence ID" value="CAF9927655.1"/>
    <property type="molecule type" value="Genomic_DNA"/>
</dbReference>
<accession>A0A8H3INN9</accession>
<keyword evidence="3" id="KW-1185">Reference proteome</keyword>
<evidence type="ECO:0000313" key="3">
    <source>
        <dbReference type="Proteomes" id="UP000664521"/>
    </source>
</evidence>
<feature type="compositionally biased region" description="Basic and acidic residues" evidence="1">
    <location>
        <begin position="109"/>
        <end position="124"/>
    </location>
</feature>
<gene>
    <name evidence="2" type="ORF">HETSPECPRED_006639</name>
</gene>
<dbReference type="OrthoDB" id="10452758at2759"/>
<reference evidence="2" key="1">
    <citation type="submission" date="2021-03" db="EMBL/GenBank/DDBJ databases">
        <authorList>
            <person name="Tagirdzhanova G."/>
        </authorList>
    </citation>
    <scope>NUCLEOTIDE SEQUENCE</scope>
</reference>